<keyword evidence="1" id="KW-0479">Metal-binding</keyword>
<dbReference type="InterPro" id="IPR033749">
    <property type="entry name" value="Polyprenyl_synt_CS"/>
</dbReference>
<dbReference type="InterPro" id="IPR010791">
    <property type="entry name" value="AttH_dom"/>
</dbReference>
<dbReference type="Gene3D" id="1.10.600.10">
    <property type="entry name" value="Farnesyl Diphosphate Synthase"/>
    <property type="match status" value="1"/>
</dbReference>
<feature type="domain" description="AttH" evidence="4">
    <location>
        <begin position="36"/>
        <end position="232"/>
    </location>
</feature>
<dbReference type="PANTHER" id="PTHR12001:SF44">
    <property type="entry name" value="GERANYLGERANYL PYROPHOSPHATE SYNTHASE"/>
    <property type="match status" value="1"/>
</dbReference>
<dbReference type="InterPro" id="IPR023374">
    <property type="entry name" value="AttH-like_dom_sf"/>
</dbReference>
<dbReference type="Proteomes" id="UP001596263">
    <property type="component" value="Unassembled WGS sequence"/>
</dbReference>
<dbReference type="PANTHER" id="PTHR12001">
    <property type="entry name" value="GERANYLGERANYL PYROPHOSPHATE SYNTHASE"/>
    <property type="match status" value="1"/>
</dbReference>
<dbReference type="Pfam" id="PF07143">
    <property type="entry name" value="CrtC"/>
    <property type="match status" value="1"/>
</dbReference>
<dbReference type="InterPro" id="IPR000092">
    <property type="entry name" value="Polyprenyl_synt"/>
</dbReference>
<evidence type="ECO:0000256" key="1">
    <source>
        <dbReference type="ARBA" id="ARBA00022723"/>
    </source>
</evidence>
<dbReference type="SUPFAM" id="SSF159245">
    <property type="entry name" value="AttH-like"/>
    <property type="match status" value="1"/>
</dbReference>
<dbReference type="Pfam" id="PF00348">
    <property type="entry name" value="polyprenyl_synt"/>
    <property type="match status" value="1"/>
</dbReference>
<dbReference type="EMBL" id="JBHSKM010000016">
    <property type="protein sequence ID" value="MFC5216470.1"/>
    <property type="molecule type" value="Genomic_DNA"/>
</dbReference>
<proteinExistence type="predicted"/>
<gene>
    <name evidence="5" type="ORF">ACFPQ9_21745</name>
</gene>
<keyword evidence="6" id="KW-1185">Reference proteome</keyword>
<sequence length="758" mass="81313">MITPASSAQRQPSTPTPHSPPGTPHFGGAHPSAGAESWYLTGHLRDEDGADHTWAVGLLRHRDTGDPADEPGYRLYVLHRGPDGNSCGTWITPAALRALRRTIDSDELLDPRVRRALSEALAQGPMLPDRLLRGPVTASPEGLDLRVGDVASLRREDDGTFRLSFREETHFELLLTPVKPAATEAEPAGDSAGEDGAAGFASLFLPRLDVRGTLRTGEGTTKRVAGQAWFQHGRRTGHDSGPRTPVPAAHTWTWAGLHLDNGWEISATAQLPESPDTDSAVLARATAVAPDGAVSHHAMSWEPLRHWTSLATLNTYPTAVRLSVPDLELHLDVTAPRTPHEVRTFIVGRAFWESPATARGTMDGLPATGTAVLRTIPNNTIDDIEGYMRRGHGIARAEAAAVYPDTAADITGVDLLAGTHDGTRLDATAHARLHQALAAPVLHLLNKPGRSWRAYVAGSVLCLLDTDPEPYRPLTAATEILHTSALVIDDVQDGSTTRRGLPSVHEVFGTAAAITAGTLGYYTFDPLLQRVPQADAATMLRVYQLYLRAMRAAHAGQALDLAGHHSAFDEAIESGDPTALLEQIRTTHRLKTGMLVRSTAEVAAILGGADVAQLAAICDYFENVGLAYQISDDVADLYGMATPAAYRQGVVVRTPALDLINGAVTYPVAHAIGLLDAPDRRRLHRALQVRSEADVADAAELLMSCGALTACLEEARGMVDRTWEVLDPLLPHTPHKAMARALGWYAAHRGPENDHVPG</sequence>
<dbReference type="SUPFAM" id="SSF48576">
    <property type="entry name" value="Terpenoid synthases"/>
    <property type="match status" value="1"/>
</dbReference>
<reference evidence="6" key="1">
    <citation type="journal article" date="2019" name="Int. J. Syst. Evol. Microbiol.">
        <title>The Global Catalogue of Microorganisms (GCM) 10K type strain sequencing project: providing services to taxonomists for standard genome sequencing and annotation.</title>
        <authorList>
            <consortium name="The Broad Institute Genomics Platform"/>
            <consortium name="The Broad Institute Genome Sequencing Center for Infectious Disease"/>
            <person name="Wu L."/>
            <person name="Ma J."/>
        </authorList>
    </citation>
    <scope>NUCLEOTIDE SEQUENCE [LARGE SCALE GENOMIC DNA]</scope>
    <source>
        <strain evidence="6">KCTC 42586</strain>
    </source>
</reference>
<feature type="compositionally biased region" description="Polar residues" evidence="3">
    <location>
        <begin position="1"/>
        <end position="11"/>
    </location>
</feature>
<keyword evidence="2" id="KW-0460">Magnesium</keyword>
<evidence type="ECO:0000256" key="2">
    <source>
        <dbReference type="ARBA" id="ARBA00022842"/>
    </source>
</evidence>
<name>A0ABW0CKV3_STRCD</name>
<evidence type="ECO:0000313" key="6">
    <source>
        <dbReference type="Proteomes" id="UP001596263"/>
    </source>
</evidence>
<evidence type="ECO:0000256" key="3">
    <source>
        <dbReference type="SAM" id="MobiDB-lite"/>
    </source>
</evidence>
<dbReference type="PROSITE" id="PS00444">
    <property type="entry name" value="POLYPRENYL_SYNTHASE_2"/>
    <property type="match status" value="1"/>
</dbReference>
<comment type="caution">
    <text evidence="5">The sequence shown here is derived from an EMBL/GenBank/DDBJ whole genome shotgun (WGS) entry which is preliminary data.</text>
</comment>
<evidence type="ECO:0000313" key="5">
    <source>
        <dbReference type="EMBL" id="MFC5216470.1"/>
    </source>
</evidence>
<protein>
    <submittedName>
        <fullName evidence="5">Polyprenyl synthetase family protein</fullName>
    </submittedName>
</protein>
<evidence type="ECO:0000259" key="4">
    <source>
        <dbReference type="Pfam" id="PF07143"/>
    </source>
</evidence>
<dbReference type="Gene3D" id="2.40.370.10">
    <property type="entry name" value="AttH-like domain"/>
    <property type="match status" value="2"/>
</dbReference>
<dbReference type="Pfam" id="PF17186">
    <property type="entry name" value="Lipocalin_9"/>
    <property type="match status" value="1"/>
</dbReference>
<dbReference type="InterPro" id="IPR008949">
    <property type="entry name" value="Isoprenoid_synthase_dom_sf"/>
</dbReference>
<organism evidence="5 6">
    <name type="scientific">Streptomyces coerulescens</name>
    <dbReference type="NCBI Taxonomy" id="29304"/>
    <lineage>
        <taxon>Bacteria</taxon>
        <taxon>Bacillati</taxon>
        <taxon>Actinomycetota</taxon>
        <taxon>Actinomycetes</taxon>
        <taxon>Kitasatosporales</taxon>
        <taxon>Streptomycetaceae</taxon>
        <taxon>Streptomyces</taxon>
    </lineage>
</organism>
<feature type="compositionally biased region" description="Pro residues" evidence="3">
    <location>
        <begin position="14"/>
        <end position="23"/>
    </location>
</feature>
<dbReference type="PROSITE" id="PS00723">
    <property type="entry name" value="POLYPRENYL_SYNTHASE_1"/>
    <property type="match status" value="1"/>
</dbReference>
<dbReference type="RefSeq" id="WP_380855526.1">
    <property type="nucleotide sequence ID" value="NZ_JBHSKM010000016.1"/>
</dbReference>
<feature type="region of interest" description="Disordered" evidence="3">
    <location>
        <begin position="1"/>
        <end position="34"/>
    </location>
</feature>
<accession>A0ABW0CKV3</accession>